<feature type="region of interest" description="Disordered" evidence="1">
    <location>
        <begin position="180"/>
        <end position="199"/>
    </location>
</feature>
<dbReference type="Gene3D" id="1.10.10.1200">
    <property type="entry name" value="MAGE homology domain, winged helix WH1 motif"/>
    <property type="match status" value="1"/>
</dbReference>
<name>A0A167UUR1_9HYPO</name>
<dbReference type="InterPro" id="IPR041898">
    <property type="entry name" value="MAGE_WH1"/>
</dbReference>
<dbReference type="EMBL" id="AZHD01000007">
    <property type="protein sequence ID" value="OAA61931.1"/>
    <property type="molecule type" value="Genomic_DNA"/>
</dbReference>
<evidence type="ECO:0000313" key="4">
    <source>
        <dbReference type="Proteomes" id="UP000076874"/>
    </source>
</evidence>
<gene>
    <name evidence="3" type="ORF">SPI_04790</name>
</gene>
<feature type="region of interest" description="Disordered" evidence="1">
    <location>
        <begin position="361"/>
        <end position="380"/>
    </location>
</feature>
<dbReference type="STRING" id="1081102.A0A167UUR1"/>
<sequence length="440" mass="46885">MPSLSQRVRRQRRLGSGDEHEERRRRPQRVEEEEDEAEEDQDEEDDEPVRSNHQQQQQRRRRRAYEPDEADEADEPSDSDADSAADSDDDDDDAQTQVDRHRLYHELLAKKLVRYALACEPRRLPIRRQAVKEQVLDNQGTHFRKILPLAQTQLRAIFGMEMVEWPARDEATMNLRERRKALKTQKAATAATASAPSASSAAAPATRADRYVLVSTLSDAYRASVFAPLANVPPPAAAAAAATTVPPLAPLPPAPDAAYVGFCTLVVALITLSGGALAHADLEKYLTLLHGGRHGPVRADANLLVPVAAAMGDHIDDDNGGGGGGGGNNAQQDSDVAQGGTMQHLVKQGYVVRVVEAPTTAEGRGPVGNRSGGGGGSSGAKVTWHVGPRGRLEIGPAEVAAVVRHVYGPAGGAGLEQRLQSSLRVGGPDNDGGGGEDNAA</sequence>
<organism evidence="3 4">
    <name type="scientific">Niveomyces insectorum RCEF 264</name>
    <dbReference type="NCBI Taxonomy" id="1081102"/>
    <lineage>
        <taxon>Eukaryota</taxon>
        <taxon>Fungi</taxon>
        <taxon>Dikarya</taxon>
        <taxon>Ascomycota</taxon>
        <taxon>Pezizomycotina</taxon>
        <taxon>Sordariomycetes</taxon>
        <taxon>Hypocreomycetidae</taxon>
        <taxon>Hypocreales</taxon>
        <taxon>Cordycipitaceae</taxon>
        <taxon>Niveomyces</taxon>
    </lineage>
</organism>
<dbReference type="Gene3D" id="1.10.10.1210">
    <property type="entry name" value="MAGE homology domain, winged helix WH2 motif"/>
    <property type="match status" value="1"/>
</dbReference>
<keyword evidence="4" id="KW-1185">Reference proteome</keyword>
<dbReference type="Pfam" id="PF01454">
    <property type="entry name" value="MAGE"/>
    <property type="match status" value="1"/>
</dbReference>
<dbReference type="Proteomes" id="UP000076874">
    <property type="component" value="Unassembled WGS sequence"/>
</dbReference>
<feature type="region of interest" description="Disordered" evidence="1">
    <location>
        <begin position="1"/>
        <end position="96"/>
    </location>
</feature>
<dbReference type="InterPro" id="IPR002190">
    <property type="entry name" value="MHD_dom"/>
</dbReference>
<feature type="compositionally biased region" description="Acidic residues" evidence="1">
    <location>
        <begin position="31"/>
        <end position="47"/>
    </location>
</feature>
<dbReference type="InterPro" id="IPR037445">
    <property type="entry name" value="MAGE"/>
</dbReference>
<dbReference type="InterPro" id="IPR041899">
    <property type="entry name" value="MAGE_WH2"/>
</dbReference>
<feature type="compositionally biased region" description="Low complexity" evidence="1">
    <location>
        <begin position="187"/>
        <end position="199"/>
    </location>
</feature>
<feature type="region of interest" description="Disordered" evidence="1">
    <location>
        <begin position="418"/>
        <end position="440"/>
    </location>
</feature>
<evidence type="ECO:0000256" key="1">
    <source>
        <dbReference type="SAM" id="MobiDB-lite"/>
    </source>
</evidence>
<feature type="region of interest" description="Disordered" evidence="1">
    <location>
        <begin position="314"/>
        <end position="335"/>
    </location>
</feature>
<evidence type="ECO:0000259" key="2">
    <source>
        <dbReference type="SMART" id="SM01373"/>
    </source>
</evidence>
<dbReference type="SMART" id="SM01373">
    <property type="entry name" value="MAGE"/>
    <property type="match status" value="1"/>
</dbReference>
<dbReference type="PANTHER" id="PTHR11736:SF14">
    <property type="entry name" value="NSE3 HOMOLOG, SMC5-SMC6 COMPLEX COMPONENT"/>
    <property type="match status" value="1"/>
</dbReference>
<protein>
    <submittedName>
        <fullName evidence="3">Mage protein</fullName>
    </submittedName>
</protein>
<dbReference type="GO" id="GO:0006281">
    <property type="term" value="P:DNA repair"/>
    <property type="evidence" value="ECO:0007669"/>
    <property type="project" value="TreeGrafter"/>
</dbReference>
<dbReference type="PANTHER" id="PTHR11736">
    <property type="entry name" value="MELANOMA-ASSOCIATED ANTIGEN MAGE ANTIGEN"/>
    <property type="match status" value="1"/>
</dbReference>
<comment type="caution">
    <text evidence="3">The sequence shown here is derived from an EMBL/GenBank/DDBJ whole genome shotgun (WGS) entry which is preliminary data.</text>
</comment>
<proteinExistence type="predicted"/>
<accession>A0A167UUR1</accession>
<dbReference type="OrthoDB" id="205198at2759"/>
<dbReference type="GO" id="GO:0005634">
    <property type="term" value="C:nucleus"/>
    <property type="evidence" value="ECO:0007669"/>
    <property type="project" value="TreeGrafter"/>
</dbReference>
<feature type="compositionally biased region" description="Acidic residues" evidence="1">
    <location>
        <begin position="67"/>
        <end position="94"/>
    </location>
</feature>
<dbReference type="AlphaFoldDB" id="A0A167UUR1"/>
<reference evidence="3 4" key="1">
    <citation type="journal article" date="2016" name="Genome Biol. Evol.">
        <title>Divergent and convergent evolution of fungal pathogenicity.</title>
        <authorList>
            <person name="Shang Y."/>
            <person name="Xiao G."/>
            <person name="Zheng P."/>
            <person name="Cen K."/>
            <person name="Zhan S."/>
            <person name="Wang C."/>
        </authorList>
    </citation>
    <scope>NUCLEOTIDE SEQUENCE [LARGE SCALE GENOMIC DNA]</scope>
    <source>
        <strain evidence="3 4">RCEF 264</strain>
    </source>
</reference>
<feature type="compositionally biased region" description="Basic and acidic residues" evidence="1">
    <location>
        <begin position="15"/>
        <end position="30"/>
    </location>
</feature>
<evidence type="ECO:0000313" key="3">
    <source>
        <dbReference type="EMBL" id="OAA61931.1"/>
    </source>
</evidence>
<feature type="compositionally biased region" description="Gly residues" evidence="1">
    <location>
        <begin position="429"/>
        <end position="440"/>
    </location>
</feature>
<feature type="domain" description="MAGE" evidence="2">
    <location>
        <begin position="112"/>
        <end position="399"/>
    </location>
</feature>